<proteinExistence type="inferred from homology"/>
<dbReference type="Pfam" id="PF05773">
    <property type="entry name" value="RWD"/>
    <property type="match status" value="1"/>
</dbReference>
<dbReference type="InterPro" id="IPR036956">
    <property type="entry name" value="Impact_N_sf"/>
</dbReference>
<dbReference type="InterPro" id="IPR016135">
    <property type="entry name" value="UBQ-conjugating_enzyme/RWD"/>
</dbReference>
<sequence>MSDAQAQAEELEVIEAIYPNYFNLMEVNKVSLRFDDKIRLDVVLPPDYPSQSPPKYTLSCPQLLIGQRNRLSALLDESYLENIGSPILYAWIMVITEFLQELEQDPAAESSFDTSPDSLDDTSFSSIPDEVAVERPSTTDRPRILTGEIFSDRKSTFQAHIARVNSREEVQRVLSVLKSNNKIARATHNIYAYRVRAEKDGQNFQMDDCFDDGEHGASPKMMQILQTMKANGLIVVVSRWYGGIHLGPDRFRIINNLTREIVTQNPDCWFAD</sequence>
<evidence type="ECO:0000256" key="4">
    <source>
        <dbReference type="ARBA" id="ARBA00022491"/>
    </source>
</evidence>
<evidence type="ECO:0000256" key="6">
    <source>
        <dbReference type="ARBA" id="ARBA00023016"/>
    </source>
</evidence>
<comment type="similarity">
    <text evidence="2">Belongs to the IMPACT family.</text>
</comment>
<keyword evidence="4" id="KW-0678">Repressor</keyword>
<dbReference type="OrthoDB" id="69641at2759"/>
<keyword evidence="3" id="KW-0963">Cytoplasm</keyword>
<dbReference type="SMART" id="SM00591">
    <property type="entry name" value="RWD"/>
    <property type="match status" value="1"/>
</dbReference>
<dbReference type="InterPro" id="IPR006575">
    <property type="entry name" value="RWD_dom"/>
</dbReference>
<dbReference type="PROSITE" id="PS50908">
    <property type="entry name" value="RWD"/>
    <property type="match status" value="1"/>
</dbReference>
<dbReference type="GO" id="GO:0140469">
    <property type="term" value="P:GCN2-mediated signaling"/>
    <property type="evidence" value="ECO:0000318"/>
    <property type="project" value="GO_Central"/>
</dbReference>
<gene>
    <name evidence="8" type="primary">WBGene00096575</name>
</gene>
<dbReference type="SUPFAM" id="SSF54495">
    <property type="entry name" value="UBC-like"/>
    <property type="match status" value="1"/>
</dbReference>
<accession>A0A2A6B4J9</accession>
<keyword evidence="5" id="KW-0810">Translation regulation</keyword>
<dbReference type="AlphaFoldDB" id="A0A2A6B4J9"/>
<feature type="region of interest" description="Disordered" evidence="7">
    <location>
        <begin position="106"/>
        <end position="125"/>
    </location>
</feature>
<dbReference type="Pfam" id="PF01205">
    <property type="entry name" value="Impact_N"/>
    <property type="match status" value="1"/>
</dbReference>
<evidence type="ECO:0000313" key="8">
    <source>
        <dbReference type="EnsemblMetazoa" id="PPA07021.1"/>
    </source>
</evidence>
<dbReference type="Gene3D" id="3.30.230.30">
    <property type="entry name" value="Impact, N-terminal domain"/>
    <property type="match status" value="1"/>
</dbReference>
<evidence type="ECO:0000313" key="9">
    <source>
        <dbReference type="Proteomes" id="UP000005239"/>
    </source>
</evidence>
<comment type="subcellular location">
    <subcellularLocation>
        <location evidence="1">Cytoplasm</location>
    </subcellularLocation>
</comment>
<reference evidence="9" key="1">
    <citation type="journal article" date="2008" name="Nat. Genet.">
        <title>The Pristionchus pacificus genome provides a unique perspective on nematode lifestyle and parasitism.</title>
        <authorList>
            <person name="Dieterich C."/>
            <person name="Clifton S.W."/>
            <person name="Schuster L.N."/>
            <person name="Chinwalla A."/>
            <person name="Delehaunty K."/>
            <person name="Dinkelacker I."/>
            <person name="Fulton L."/>
            <person name="Fulton R."/>
            <person name="Godfrey J."/>
            <person name="Minx P."/>
            <person name="Mitreva M."/>
            <person name="Roeseler W."/>
            <person name="Tian H."/>
            <person name="Witte H."/>
            <person name="Yang S.P."/>
            <person name="Wilson R.K."/>
            <person name="Sommer R.J."/>
        </authorList>
    </citation>
    <scope>NUCLEOTIDE SEQUENCE [LARGE SCALE GENOMIC DNA]</scope>
    <source>
        <strain evidence="9">PS312</strain>
    </source>
</reference>
<protein>
    <submittedName>
        <fullName evidence="8">Impt-1</fullName>
    </submittedName>
</protein>
<evidence type="ECO:0000256" key="1">
    <source>
        <dbReference type="ARBA" id="ARBA00004496"/>
    </source>
</evidence>
<feature type="compositionally biased region" description="Polar residues" evidence="7">
    <location>
        <begin position="111"/>
        <end position="125"/>
    </location>
</feature>
<dbReference type="Gene3D" id="3.10.110.10">
    <property type="entry name" value="Ubiquitin Conjugating Enzyme"/>
    <property type="match status" value="1"/>
</dbReference>
<dbReference type="Proteomes" id="UP000005239">
    <property type="component" value="Unassembled WGS sequence"/>
</dbReference>
<evidence type="ECO:0000256" key="5">
    <source>
        <dbReference type="ARBA" id="ARBA00022845"/>
    </source>
</evidence>
<dbReference type="PANTHER" id="PTHR16301">
    <property type="entry name" value="IMPACT-RELATED"/>
    <property type="match status" value="1"/>
</dbReference>
<dbReference type="SUPFAM" id="SSF54211">
    <property type="entry name" value="Ribosomal protein S5 domain 2-like"/>
    <property type="match status" value="1"/>
</dbReference>
<accession>A0A8R1U7N6</accession>
<dbReference type="InterPro" id="IPR020568">
    <property type="entry name" value="Ribosomal_Su5_D2-typ_SF"/>
</dbReference>
<dbReference type="CDD" id="cd23821">
    <property type="entry name" value="RWD_IMPACT"/>
    <property type="match status" value="1"/>
</dbReference>
<evidence type="ECO:0000256" key="2">
    <source>
        <dbReference type="ARBA" id="ARBA00007665"/>
    </source>
</evidence>
<evidence type="ECO:0000256" key="3">
    <source>
        <dbReference type="ARBA" id="ARBA00022490"/>
    </source>
</evidence>
<dbReference type="InterPro" id="IPR023582">
    <property type="entry name" value="Impact"/>
</dbReference>
<dbReference type="EnsemblMetazoa" id="PPA07021.1">
    <property type="protein sequence ID" value="PPA07021.1"/>
    <property type="gene ID" value="WBGene00096575"/>
</dbReference>
<dbReference type="GO" id="GO:0006446">
    <property type="term" value="P:regulation of translational initiation"/>
    <property type="evidence" value="ECO:0000318"/>
    <property type="project" value="GO_Central"/>
</dbReference>
<keyword evidence="6" id="KW-0346">Stress response</keyword>
<organism evidence="8 9">
    <name type="scientific">Pristionchus pacificus</name>
    <name type="common">Parasitic nematode worm</name>
    <dbReference type="NCBI Taxonomy" id="54126"/>
    <lineage>
        <taxon>Eukaryota</taxon>
        <taxon>Metazoa</taxon>
        <taxon>Ecdysozoa</taxon>
        <taxon>Nematoda</taxon>
        <taxon>Chromadorea</taxon>
        <taxon>Rhabditida</taxon>
        <taxon>Rhabditina</taxon>
        <taxon>Diplogasteromorpha</taxon>
        <taxon>Diplogasteroidea</taxon>
        <taxon>Neodiplogasteridae</taxon>
        <taxon>Pristionchus</taxon>
    </lineage>
</organism>
<dbReference type="PANTHER" id="PTHR16301:SF25">
    <property type="entry name" value="PROTEIN IMPACT"/>
    <property type="match status" value="1"/>
</dbReference>
<evidence type="ECO:0000256" key="7">
    <source>
        <dbReference type="SAM" id="MobiDB-lite"/>
    </source>
</evidence>
<name>A0A2A6B4J9_PRIPA</name>
<reference evidence="8" key="2">
    <citation type="submission" date="2022-06" db="UniProtKB">
        <authorList>
            <consortium name="EnsemblMetazoa"/>
        </authorList>
    </citation>
    <scope>IDENTIFICATION</scope>
    <source>
        <strain evidence="8">PS312</strain>
    </source>
</reference>
<keyword evidence="9" id="KW-1185">Reference proteome</keyword>
<dbReference type="GO" id="GO:0005737">
    <property type="term" value="C:cytoplasm"/>
    <property type="evidence" value="ECO:0000318"/>
    <property type="project" value="GO_Central"/>
</dbReference>
<dbReference type="InterPro" id="IPR001498">
    <property type="entry name" value="Impact_N"/>
</dbReference>